<name>A0A6A8AER9_9HYPH</name>
<dbReference type="RefSeq" id="WP_153356378.1">
    <property type="nucleotide sequence ID" value="NZ_JAYKOO010000005.1"/>
</dbReference>
<dbReference type="EMBL" id="WIXI01000047">
    <property type="protein sequence ID" value="MQY48277.1"/>
    <property type="molecule type" value="Genomic_DNA"/>
</dbReference>
<sequence length="67" mass="7501">MSLGKLSIERPQATIEAIEHRIDPGQYRSAGDVVRAAIDALLRDEAAHDAASMQFGSKWVLRWMIHL</sequence>
<organism evidence="1 2">
    <name type="scientific">Endobacterium cereale</name>
    <dbReference type="NCBI Taxonomy" id="2663029"/>
    <lineage>
        <taxon>Bacteria</taxon>
        <taxon>Pseudomonadati</taxon>
        <taxon>Pseudomonadota</taxon>
        <taxon>Alphaproteobacteria</taxon>
        <taxon>Hyphomicrobiales</taxon>
        <taxon>Rhizobiaceae</taxon>
        <taxon>Endobacterium</taxon>
    </lineage>
</organism>
<gene>
    <name evidence="1" type="ORF">GAO09_19785</name>
</gene>
<protein>
    <recommendedName>
        <fullName evidence="3">Type II toxin-antitoxin system ParD family antitoxin</fullName>
    </recommendedName>
</protein>
<keyword evidence="2" id="KW-1185">Reference proteome</keyword>
<dbReference type="InterPro" id="IPR038296">
    <property type="entry name" value="ParD_sf"/>
</dbReference>
<evidence type="ECO:0000313" key="2">
    <source>
        <dbReference type="Proteomes" id="UP000435138"/>
    </source>
</evidence>
<accession>A0A6A8AER9</accession>
<comment type="caution">
    <text evidence="1">The sequence shown here is derived from an EMBL/GenBank/DDBJ whole genome shotgun (WGS) entry which is preliminary data.</text>
</comment>
<evidence type="ECO:0008006" key="3">
    <source>
        <dbReference type="Google" id="ProtNLM"/>
    </source>
</evidence>
<dbReference type="Proteomes" id="UP000435138">
    <property type="component" value="Unassembled WGS sequence"/>
</dbReference>
<dbReference type="AlphaFoldDB" id="A0A6A8AER9"/>
<proteinExistence type="predicted"/>
<reference evidence="1 2" key="1">
    <citation type="submission" date="2019-11" db="EMBL/GenBank/DDBJ databases">
        <title>Genome analysis of Rhizobacterium cereale a novel genus and species isolated from maize roots in North Spain.</title>
        <authorList>
            <person name="Menendez E."/>
            <person name="Flores-Felix J.D."/>
            <person name="Ramirez-Bahena M.-H."/>
            <person name="Igual J.M."/>
            <person name="Garcia-Fraile P."/>
            <person name="Peix A."/>
            <person name="Velazquez E."/>
        </authorList>
    </citation>
    <scope>NUCLEOTIDE SEQUENCE [LARGE SCALE GENOMIC DNA]</scope>
    <source>
        <strain evidence="1 2">RZME27</strain>
    </source>
</reference>
<evidence type="ECO:0000313" key="1">
    <source>
        <dbReference type="EMBL" id="MQY48277.1"/>
    </source>
</evidence>
<dbReference type="Gene3D" id="6.10.10.120">
    <property type="entry name" value="Antitoxin ParD1-like"/>
    <property type="match status" value="1"/>
</dbReference>